<feature type="region of interest" description="Disordered" evidence="1">
    <location>
        <begin position="233"/>
        <end position="279"/>
    </location>
</feature>
<feature type="region of interest" description="Disordered" evidence="1">
    <location>
        <begin position="20"/>
        <end position="68"/>
    </location>
</feature>
<dbReference type="InterPro" id="IPR036597">
    <property type="entry name" value="Fido-like_dom_sf"/>
</dbReference>
<reference evidence="3" key="1">
    <citation type="submission" date="2016-10" db="EMBL/GenBank/DDBJ databases">
        <title>Genome sequence of Streptomyces mangrovisoli MUSC 149.</title>
        <authorList>
            <person name="Lee L.-H."/>
            <person name="Ser H.-L."/>
        </authorList>
    </citation>
    <scope>NUCLEOTIDE SEQUENCE [LARGE SCALE GENOMIC DNA]</scope>
    <source>
        <strain evidence="3">MUSC 149</strain>
    </source>
</reference>
<dbReference type="EMBL" id="LAVA02000015">
    <property type="protein sequence ID" value="OIJ68522.1"/>
    <property type="molecule type" value="Genomic_DNA"/>
</dbReference>
<dbReference type="Proteomes" id="UP000034196">
    <property type="component" value="Unassembled WGS sequence"/>
</dbReference>
<dbReference type="PROSITE" id="PS51459">
    <property type="entry name" value="FIDO"/>
    <property type="match status" value="1"/>
</dbReference>
<gene>
    <name evidence="3" type="ORF">WN71_006900</name>
</gene>
<keyword evidence="4" id="KW-1185">Reference proteome</keyword>
<protein>
    <recommendedName>
        <fullName evidence="2">Fido domain-containing protein</fullName>
    </recommendedName>
</protein>
<evidence type="ECO:0000256" key="1">
    <source>
        <dbReference type="SAM" id="MobiDB-lite"/>
    </source>
</evidence>
<dbReference type="Gene3D" id="1.10.3290.10">
    <property type="entry name" value="Fido-like domain"/>
    <property type="match status" value="1"/>
</dbReference>
<sequence>MTADALAAWCRVREQVDWTTAAAPAPPRRRPAGPAARHEPPPHQPDRDGLAAAHAPSPRPADGLAAWCDGPVRRRDPVRADRLLGALALSRADAARGAPLTVPLLAGWQRQVLGVPVARLRRTDAFAKGGRERYGLTPSTWRDFTRCLRQSGDLALPPPTRAARAYLDVAFFHPFPDGNARLALLVLGYVLESAGVRLDEVGPLAVARHADDPAGAADLAALVAVLARAAHRRSGTSGRPADTRGPGWAAKGCPDGSGATEGDTSGAQRGSSAGGLERG</sequence>
<dbReference type="SUPFAM" id="SSF140931">
    <property type="entry name" value="Fic-like"/>
    <property type="match status" value="1"/>
</dbReference>
<organism evidence="3 4">
    <name type="scientific">Streptomyces mangrovisoli</name>
    <dbReference type="NCBI Taxonomy" id="1428628"/>
    <lineage>
        <taxon>Bacteria</taxon>
        <taxon>Bacillati</taxon>
        <taxon>Actinomycetota</taxon>
        <taxon>Actinomycetes</taxon>
        <taxon>Kitasatosporales</taxon>
        <taxon>Streptomycetaceae</taxon>
        <taxon>Streptomyces</taxon>
    </lineage>
</organism>
<comment type="caution">
    <text evidence="3">The sequence shown here is derived from an EMBL/GenBank/DDBJ whole genome shotgun (WGS) entry which is preliminary data.</text>
</comment>
<dbReference type="STRING" id="1428628.WN71_006900"/>
<evidence type="ECO:0000313" key="4">
    <source>
        <dbReference type="Proteomes" id="UP000034196"/>
    </source>
</evidence>
<proteinExistence type="predicted"/>
<dbReference type="AlphaFoldDB" id="A0A1J4P2T6"/>
<feature type="domain" description="Fido" evidence="2">
    <location>
        <begin position="100"/>
        <end position="228"/>
    </location>
</feature>
<feature type="compositionally biased region" description="Polar residues" evidence="1">
    <location>
        <begin position="262"/>
        <end position="271"/>
    </location>
</feature>
<feature type="compositionally biased region" description="Basic and acidic residues" evidence="1">
    <location>
        <begin position="36"/>
        <end position="49"/>
    </location>
</feature>
<dbReference type="Pfam" id="PF02661">
    <property type="entry name" value="Fic"/>
    <property type="match status" value="1"/>
</dbReference>
<name>A0A1J4P2T6_9ACTN</name>
<evidence type="ECO:0000259" key="2">
    <source>
        <dbReference type="PROSITE" id="PS51459"/>
    </source>
</evidence>
<evidence type="ECO:0000313" key="3">
    <source>
        <dbReference type="EMBL" id="OIJ68522.1"/>
    </source>
</evidence>
<accession>A0A1J4P2T6</accession>
<dbReference type="RefSeq" id="WP_063777697.1">
    <property type="nucleotide sequence ID" value="NZ_LAVA02000015.1"/>
</dbReference>
<dbReference type="InterPro" id="IPR003812">
    <property type="entry name" value="Fido"/>
</dbReference>